<dbReference type="Gene3D" id="3.30.420.370">
    <property type="match status" value="1"/>
</dbReference>
<dbReference type="CDD" id="cd24017">
    <property type="entry name" value="ASKHA_T2SSL_N"/>
    <property type="match status" value="1"/>
</dbReference>
<dbReference type="GO" id="GO:0015627">
    <property type="term" value="C:type II protein secretion system complex"/>
    <property type="evidence" value="ECO:0007669"/>
    <property type="project" value="InterPro"/>
</dbReference>
<keyword evidence="5" id="KW-0997">Cell inner membrane</keyword>
<evidence type="ECO:0000313" key="14">
    <source>
        <dbReference type="Proteomes" id="UP000294832"/>
    </source>
</evidence>
<evidence type="ECO:0000259" key="11">
    <source>
        <dbReference type="Pfam" id="PF05134"/>
    </source>
</evidence>
<proteinExistence type="inferred from homology"/>
<dbReference type="SUPFAM" id="SSF53067">
    <property type="entry name" value="Actin-like ATPase domain"/>
    <property type="match status" value="2"/>
</dbReference>
<dbReference type="InterPro" id="IPR043129">
    <property type="entry name" value="ATPase_NBD"/>
</dbReference>
<feature type="domain" description="GspL periplasmic" evidence="12">
    <location>
        <begin position="240"/>
        <end position="394"/>
    </location>
</feature>
<dbReference type="PIRSF" id="PIRSF015761">
    <property type="entry name" value="Protein_L"/>
    <property type="match status" value="1"/>
</dbReference>
<dbReference type="OrthoDB" id="7011844at2"/>
<protein>
    <recommendedName>
        <fullName evidence="10">Type II secretion system protein L</fullName>
        <shortName evidence="10">T2SS protein L</shortName>
    </recommendedName>
</protein>
<dbReference type="NCBIfam" id="TIGR01709">
    <property type="entry name" value="typeII_sec_gspL"/>
    <property type="match status" value="1"/>
</dbReference>
<comment type="caution">
    <text evidence="13">The sequence shown here is derived from an EMBL/GenBank/DDBJ whole genome shotgun (WGS) entry which is preliminary data.</text>
</comment>
<accession>A0A4R2F2A7</accession>
<evidence type="ECO:0000256" key="6">
    <source>
        <dbReference type="ARBA" id="ARBA00022692"/>
    </source>
</evidence>
<comment type="subcellular location">
    <subcellularLocation>
        <location evidence="1">Cell inner membrane</location>
        <topology evidence="1">Single-pass membrane protein</topology>
    </subcellularLocation>
</comment>
<reference evidence="13 14" key="1">
    <citation type="submission" date="2019-03" db="EMBL/GenBank/DDBJ databases">
        <title>Freshwater and sediment microbial communities from various areas in North America, analyzing microbe dynamics in response to fracking.</title>
        <authorList>
            <person name="Lamendella R."/>
        </authorList>
    </citation>
    <scope>NUCLEOTIDE SEQUENCE [LARGE SCALE GENOMIC DNA]</scope>
    <source>
        <strain evidence="13 14">74A</strain>
    </source>
</reference>
<dbReference type="Gene3D" id="3.30.420.380">
    <property type="match status" value="1"/>
</dbReference>
<comment type="similarity">
    <text evidence="2 10">Belongs to the GSP L family.</text>
</comment>
<dbReference type="GO" id="GO:0015628">
    <property type="term" value="P:protein secretion by the type II secretion system"/>
    <property type="evidence" value="ECO:0007669"/>
    <property type="project" value="InterPro"/>
</dbReference>
<dbReference type="GO" id="GO:0009276">
    <property type="term" value="C:Gram-negative-bacterium-type cell wall"/>
    <property type="evidence" value="ECO:0007669"/>
    <property type="project" value="InterPro"/>
</dbReference>
<evidence type="ECO:0000256" key="5">
    <source>
        <dbReference type="ARBA" id="ARBA00022519"/>
    </source>
</evidence>
<dbReference type="GO" id="GO:0005886">
    <property type="term" value="C:plasma membrane"/>
    <property type="evidence" value="ECO:0007669"/>
    <property type="project" value="UniProtKB-SubCell"/>
</dbReference>
<dbReference type="Pfam" id="PF05134">
    <property type="entry name" value="T2SSL"/>
    <property type="match status" value="1"/>
</dbReference>
<evidence type="ECO:0000313" key="13">
    <source>
        <dbReference type="EMBL" id="TCN79349.1"/>
    </source>
</evidence>
<dbReference type="InterPro" id="IPR025691">
    <property type="entry name" value="GspL_pp_dom"/>
</dbReference>
<evidence type="ECO:0000259" key="12">
    <source>
        <dbReference type="Pfam" id="PF12693"/>
    </source>
</evidence>
<dbReference type="RefSeq" id="WP_133040283.1">
    <property type="nucleotide sequence ID" value="NZ_SLWF01000035.1"/>
</dbReference>
<keyword evidence="4" id="KW-1003">Cell membrane</keyword>
<comment type="function">
    <text evidence="10">Inner membrane component of the type II secretion system required for the energy-dependent secretion of extracellular factors such as proteases and toxins from the periplasm.</text>
</comment>
<sequence length="395" mass="43508">MSERLFIRLGSNINEPCAWLVWSEQEQEIIASGELADARALSTLSERAGNRGVDVLVAGDAVSLTTVTLPEKGQRQALKALPFMLEESLAQSVDELHFVPGPRDGDTLHVAVVAHSLVQEWLSWLQDAGLKPRKLVPDCLALPLQGMDWALMEFHGQMLLRRGIADGISVSRDWFDVLFPTLLEQRDTPPSIACYSQFAAEGADCQPQPLELPLLIMAQGYLDAPFNLLCGRYTPKREYSKQLLPWKKVAVVAAIALVLGVANKGLNIYQLHSQTAALQAQTETLYRQVAGNSRIVNVRSQMESLLRSLQGQGAGGELFEMLGNLQQAFKQVPELKPNNLRFDGSRSEIRMQVTAKDYAQIEKFKALAGDHFQLDAGAMNSVEGAVTSTLTLRSK</sequence>
<dbReference type="Gene3D" id="3.30.1360.100">
    <property type="entry name" value="General secretion pathway protein M, EpsM"/>
    <property type="match status" value="1"/>
</dbReference>
<evidence type="ECO:0000256" key="9">
    <source>
        <dbReference type="ARBA" id="ARBA00023136"/>
    </source>
</evidence>
<dbReference type="AlphaFoldDB" id="A0A4R2F2A7"/>
<keyword evidence="8" id="KW-1133">Transmembrane helix</keyword>
<keyword evidence="7 10" id="KW-0653">Protein transport</keyword>
<evidence type="ECO:0000256" key="2">
    <source>
        <dbReference type="ARBA" id="ARBA00005318"/>
    </source>
</evidence>
<dbReference type="InterPro" id="IPR024230">
    <property type="entry name" value="GspL_cyto_dom"/>
</dbReference>
<keyword evidence="9" id="KW-0472">Membrane</keyword>
<organism evidence="13 14">
    <name type="scientific">Shewanella fodinae</name>
    <dbReference type="NCBI Taxonomy" id="552357"/>
    <lineage>
        <taxon>Bacteria</taxon>
        <taxon>Pseudomonadati</taxon>
        <taxon>Pseudomonadota</taxon>
        <taxon>Gammaproteobacteria</taxon>
        <taxon>Alteromonadales</taxon>
        <taxon>Shewanellaceae</taxon>
        <taxon>Shewanella</taxon>
    </lineage>
</organism>
<dbReference type="EMBL" id="SLWF01000035">
    <property type="protein sequence ID" value="TCN79349.1"/>
    <property type="molecule type" value="Genomic_DNA"/>
</dbReference>
<keyword evidence="3 10" id="KW-0813">Transport</keyword>
<feature type="domain" description="GspL cytoplasmic actin-ATPase-like" evidence="11">
    <location>
        <begin position="5"/>
        <end position="236"/>
    </location>
</feature>
<gene>
    <name evidence="13" type="ORF">EDC91_13522</name>
</gene>
<evidence type="ECO:0000256" key="3">
    <source>
        <dbReference type="ARBA" id="ARBA00022448"/>
    </source>
</evidence>
<evidence type="ECO:0000256" key="10">
    <source>
        <dbReference type="PIRNR" id="PIRNR015761"/>
    </source>
</evidence>
<evidence type="ECO:0000256" key="7">
    <source>
        <dbReference type="ARBA" id="ARBA00022927"/>
    </source>
</evidence>
<keyword evidence="14" id="KW-1185">Reference proteome</keyword>
<keyword evidence="6" id="KW-0812">Transmembrane</keyword>
<dbReference type="Pfam" id="PF12693">
    <property type="entry name" value="GspL_C"/>
    <property type="match status" value="1"/>
</dbReference>
<dbReference type="InterPro" id="IPR007812">
    <property type="entry name" value="T2SS_protein-GspL"/>
</dbReference>
<dbReference type="Proteomes" id="UP000294832">
    <property type="component" value="Unassembled WGS sequence"/>
</dbReference>
<evidence type="ECO:0000256" key="1">
    <source>
        <dbReference type="ARBA" id="ARBA00004377"/>
    </source>
</evidence>
<evidence type="ECO:0000256" key="4">
    <source>
        <dbReference type="ARBA" id="ARBA00022475"/>
    </source>
</evidence>
<evidence type="ECO:0000256" key="8">
    <source>
        <dbReference type="ARBA" id="ARBA00022989"/>
    </source>
</evidence>
<name>A0A4R2F2A7_9GAMM</name>